<dbReference type="PANTHER" id="PTHR11895">
    <property type="entry name" value="TRANSAMIDASE"/>
    <property type="match status" value="1"/>
</dbReference>
<dbReference type="Gene3D" id="3.90.1300.10">
    <property type="entry name" value="Amidase signature (AS) domain"/>
    <property type="match status" value="1"/>
</dbReference>
<dbReference type="GO" id="GO:0016787">
    <property type="term" value="F:hydrolase activity"/>
    <property type="evidence" value="ECO:0007669"/>
    <property type="project" value="UniProtKB-KW"/>
</dbReference>
<dbReference type="PROSITE" id="PS00571">
    <property type="entry name" value="AMIDASES"/>
    <property type="match status" value="1"/>
</dbReference>
<dbReference type="AlphaFoldDB" id="A0AAV7K0R5"/>
<dbReference type="InterPro" id="IPR020556">
    <property type="entry name" value="Amidase_CS"/>
</dbReference>
<dbReference type="SUPFAM" id="SSF75304">
    <property type="entry name" value="Amidase signature (AS) enzymes"/>
    <property type="match status" value="1"/>
</dbReference>
<evidence type="ECO:0000259" key="2">
    <source>
        <dbReference type="Pfam" id="PF01425"/>
    </source>
</evidence>
<reference evidence="3 4" key="1">
    <citation type="journal article" date="2023" name="BMC Biol.">
        <title>The compact genome of the sponge Oopsacas minuta (Hexactinellida) is lacking key metazoan core genes.</title>
        <authorList>
            <person name="Santini S."/>
            <person name="Schenkelaars Q."/>
            <person name="Jourda C."/>
            <person name="Duchesne M."/>
            <person name="Belahbib H."/>
            <person name="Rocher C."/>
            <person name="Selva M."/>
            <person name="Riesgo A."/>
            <person name="Vervoort M."/>
            <person name="Leys S.P."/>
            <person name="Kodjabachian L."/>
            <person name="Le Bivic A."/>
            <person name="Borchiellini C."/>
            <person name="Claverie J.M."/>
            <person name="Renard E."/>
        </authorList>
    </citation>
    <scope>NUCLEOTIDE SEQUENCE [LARGE SCALE GENOMIC DNA]</scope>
    <source>
        <strain evidence="3">SPO-2</strain>
    </source>
</reference>
<keyword evidence="3" id="KW-0378">Hydrolase</keyword>
<organism evidence="3 4">
    <name type="scientific">Oopsacas minuta</name>
    <dbReference type="NCBI Taxonomy" id="111878"/>
    <lineage>
        <taxon>Eukaryota</taxon>
        <taxon>Metazoa</taxon>
        <taxon>Porifera</taxon>
        <taxon>Hexactinellida</taxon>
        <taxon>Hexasterophora</taxon>
        <taxon>Lyssacinosida</taxon>
        <taxon>Leucopsacidae</taxon>
        <taxon>Oopsacas</taxon>
    </lineage>
</organism>
<proteinExistence type="inferred from homology"/>
<comment type="caution">
    <text evidence="3">The sequence shown here is derived from an EMBL/GenBank/DDBJ whole genome shotgun (WGS) entry which is preliminary data.</text>
</comment>
<evidence type="ECO:0000313" key="3">
    <source>
        <dbReference type="EMBL" id="KAI6654783.1"/>
    </source>
</evidence>
<gene>
    <name evidence="3" type="ORF">LOD99_2662</name>
</gene>
<dbReference type="InterPro" id="IPR023631">
    <property type="entry name" value="Amidase_dom"/>
</dbReference>
<dbReference type="Pfam" id="PF01425">
    <property type="entry name" value="Amidase"/>
    <property type="match status" value="1"/>
</dbReference>
<comment type="similarity">
    <text evidence="1">Belongs to the amidase family.</text>
</comment>
<accession>A0AAV7K0R5</accession>
<dbReference type="InterPro" id="IPR000120">
    <property type="entry name" value="Amidase"/>
</dbReference>
<feature type="domain" description="Amidase" evidence="2">
    <location>
        <begin position="184"/>
        <end position="611"/>
    </location>
</feature>
<dbReference type="Proteomes" id="UP001165289">
    <property type="component" value="Unassembled WGS sequence"/>
</dbReference>
<dbReference type="PANTHER" id="PTHR11895:SF67">
    <property type="entry name" value="AMIDASE DOMAIN-CONTAINING PROTEIN"/>
    <property type="match status" value="1"/>
</dbReference>
<name>A0AAV7K0R5_9METZ</name>
<dbReference type="InterPro" id="IPR036928">
    <property type="entry name" value="AS_sf"/>
</dbReference>
<protein>
    <submittedName>
        <fullName evidence="3">Fatty acid amide hydrolase-like</fullName>
    </submittedName>
</protein>
<dbReference type="EMBL" id="JAKMXF010000221">
    <property type="protein sequence ID" value="KAI6654783.1"/>
    <property type="molecule type" value="Genomic_DNA"/>
</dbReference>
<evidence type="ECO:0000313" key="4">
    <source>
        <dbReference type="Proteomes" id="UP001165289"/>
    </source>
</evidence>
<sequence length="635" mass="69955">MIFYISFVVGAISAAFVFPLLCSVVKALLGIGPSGKIQVAPPIQEVIDAGGGEYRSEEHFAPKLTGKLFLWFSNFMWTPFGKEWVLSKLMRDNHLFDARERYLPEAATFYPTPPFIPFPEQGVREDGKSEKDEIDTLIGCVPSRSKDSSAETDEFVFPSILDYLHAYRCGRVTPVIVAERIIESIRASDSLSPPLRAFVQWNETEIRKQAEESTRRYRDKDNIRPLEGIPVGVKEEYLASNYRLLNGLSFLPVCAQNLDRKRQDSEPVARLKNAGAVLIGITNMHEIGIGSSGSNVNKLHQTARNPYDMSRYPGGSSSGSGAAVASGLIPLALGTDGGGSIRIPSSLCGIVGLKPTFGRISCARMCPVGMTVVNAGPMCNSIQDAALAYLLLSGRDPEDVNTVQQGPVSLDQYLDHSPDLTGLKVGVYDTWFNHSDQEVRSGCRTALTWLQEAGAEIVEIKIPEISQSQNAHLVALLSELLAAYRYDFPEHFKAFNRESILGLSLGTTLSAADYVVAGRQRTRAIKVYDHLFKRVDIIATPTTARTAPVIPQGADLYGESNLQNTLKIARYTIQSNLTGVPAICLPVSYDANNMPISLQLMSSWWKEDLLLHVASVVENRARKMKPKLYYDILNM</sequence>
<evidence type="ECO:0000256" key="1">
    <source>
        <dbReference type="ARBA" id="ARBA00009199"/>
    </source>
</evidence>
<keyword evidence="4" id="KW-1185">Reference proteome</keyword>